<dbReference type="Ensembl" id="ENSCMIT00000004183.1">
    <property type="protein sequence ID" value="ENSCMIP00000004031.1"/>
    <property type="gene ID" value="ENSCMIG00000002415.1"/>
</dbReference>
<reference evidence="3" key="3">
    <citation type="journal article" date="2014" name="Nature">
        <title>Elephant shark genome provides unique insights into gnathostome evolution.</title>
        <authorList>
            <consortium name="International Elephant Shark Genome Sequencing Consortium"/>
            <person name="Venkatesh B."/>
            <person name="Lee A.P."/>
            <person name="Ravi V."/>
            <person name="Maurya A.K."/>
            <person name="Lian M.M."/>
            <person name="Swann J.B."/>
            <person name="Ohta Y."/>
            <person name="Flajnik M.F."/>
            <person name="Sutoh Y."/>
            <person name="Kasahara M."/>
            <person name="Hoon S."/>
            <person name="Gangu V."/>
            <person name="Roy S.W."/>
            <person name="Irimia M."/>
            <person name="Korzh V."/>
            <person name="Kondrychyn I."/>
            <person name="Lim Z.W."/>
            <person name="Tay B.H."/>
            <person name="Tohari S."/>
            <person name="Kong K.W."/>
            <person name="Ho S."/>
            <person name="Lorente-Galdos B."/>
            <person name="Quilez J."/>
            <person name="Marques-Bonet T."/>
            <person name="Raney B.J."/>
            <person name="Ingham P.W."/>
            <person name="Tay A."/>
            <person name="Hillier L.W."/>
            <person name="Minx P."/>
            <person name="Boehm T."/>
            <person name="Wilson R.K."/>
            <person name="Brenner S."/>
            <person name="Warren W.C."/>
        </authorList>
    </citation>
    <scope>NUCLEOTIDE SEQUENCE [LARGE SCALE GENOMIC DNA]</scope>
</reference>
<feature type="coiled-coil region" evidence="1">
    <location>
        <begin position="101"/>
        <end position="128"/>
    </location>
</feature>
<accession>A0A4W3GKY8</accession>
<evidence type="ECO:0000256" key="1">
    <source>
        <dbReference type="SAM" id="Coils"/>
    </source>
</evidence>
<dbReference type="PANTHER" id="PTHR21704:SF18">
    <property type="entry name" value="NIPPED-B-LIKE PROTEIN"/>
    <property type="match status" value="1"/>
</dbReference>
<dbReference type="STRING" id="7868.ENSCMIP00000004031"/>
<protein>
    <submittedName>
        <fullName evidence="2">Nipped-B-like protein</fullName>
    </submittedName>
</protein>
<evidence type="ECO:0000313" key="2">
    <source>
        <dbReference type="Ensembl" id="ENSCMIP00000004031.1"/>
    </source>
</evidence>
<name>A0A4W3GKY8_CALMI</name>
<reference evidence="2" key="4">
    <citation type="submission" date="2025-08" db="UniProtKB">
        <authorList>
            <consortium name="Ensembl"/>
        </authorList>
    </citation>
    <scope>IDENTIFICATION</scope>
</reference>
<dbReference type="GO" id="GO:0048565">
    <property type="term" value="P:digestive tract development"/>
    <property type="evidence" value="ECO:0007669"/>
    <property type="project" value="TreeGrafter"/>
</dbReference>
<dbReference type="GO" id="GO:0010468">
    <property type="term" value="P:regulation of gene expression"/>
    <property type="evidence" value="ECO:0007669"/>
    <property type="project" value="InterPro"/>
</dbReference>
<dbReference type="PANTHER" id="PTHR21704">
    <property type="entry name" value="NIPPED-B-LIKE PROTEIN DELANGIN SCC2-RELATED"/>
    <property type="match status" value="1"/>
</dbReference>
<dbReference type="GO" id="GO:0034087">
    <property type="term" value="P:establishment of mitotic sister chromatid cohesion"/>
    <property type="evidence" value="ECO:0007669"/>
    <property type="project" value="TreeGrafter"/>
</dbReference>
<reference evidence="3" key="1">
    <citation type="journal article" date="2006" name="Science">
        <title>Ancient noncoding elements conserved in the human genome.</title>
        <authorList>
            <person name="Venkatesh B."/>
            <person name="Kirkness E.F."/>
            <person name="Loh Y.H."/>
            <person name="Halpern A.L."/>
            <person name="Lee A.P."/>
            <person name="Johnson J."/>
            <person name="Dandona N."/>
            <person name="Viswanathan L.D."/>
            <person name="Tay A."/>
            <person name="Venter J.C."/>
            <person name="Strausberg R.L."/>
            <person name="Brenner S."/>
        </authorList>
    </citation>
    <scope>NUCLEOTIDE SEQUENCE [LARGE SCALE GENOMIC DNA]</scope>
</reference>
<dbReference type="GO" id="GO:0140588">
    <property type="term" value="P:chromatin looping"/>
    <property type="evidence" value="ECO:0007669"/>
    <property type="project" value="InterPro"/>
</dbReference>
<dbReference type="Proteomes" id="UP000314986">
    <property type="component" value="Unassembled WGS sequence"/>
</dbReference>
<dbReference type="GO" id="GO:0071169">
    <property type="term" value="P:establishment of protein localization to chromatin"/>
    <property type="evidence" value="ECO:0007669"/>
    <property type="project" value="TreeGrafter"/>
</dbReference>
<dbReference type="GO" id="GO:0048703">
    <property type="term" value="P:embryonic viscerocranium morphogenesis"/>
    <property type="evidence" value="ECO:0007669"/>
    <property type="project" value="TreeGrafter"/>
</dbReference>
<dbReference type="GO" id="GO:1990414">
    <property type="term" value="P:replication-born double-strand break repair via sister chromatid exchange"/>
    <property type="evidence" value="ECO:0007669"/>
    <property type="project" value="TreeGrafter"/>
</dbReference>
<dbReference type="AlphaFoldDB" id="A0A4W3GKY8"/>
<dbReference type="GO" id="GO:0061775">
    <property type="term" value="F:cohesin loader activity"/>
    <property type="evidence" value="ECO:0007669"/>
    <property type="project" value="InterPro"/>
</dbReference>
<organism evidence="2 3">
    <name type="scientific">Callorhinchus milii</name>
    <name type="common">Ghost shark</name>
    <dbReference type="NCBI Taxonomy" id="7868"/>
    <lineage>
        <taxon>Eukaryota</taxon>
        <taxon>Metazoa</taxon>
        <taxon>Chordata</taxon>
        <taxon>Craniata</taxon>
        <taxon>Vertebrata</taxon>
        <taxon>Chondrichthyes</taxon>
        <taxon>Holocephali</taxon>
        <taxon>Chimaeriformes</taxon>
        <taxon>Callorhinchidae</taxon>
        <taxon>Callorhinchus</taxon>
    </lineage>
</organism>
<keyword evidence="1" id="KW-0175">Coiled coil</keyword>
<dbReference type="InParanoid" id="A0A4W3GKY8"/>
<dbReference type="InterPro" id="IPR033031">
    <property type="entry name" value="Scc2/Nipped-B"/>
</dbReference>
<evidence type="ECO:0000313" key="3">
    <source>
        <dbReference type="Proteomes" id="UP000314986"/>
    </source>
</evidence>
<dbReference type="GeneTree" id="ENSGT00390000010427"/>
<dbReference type="GO" id="GO:0003682">
    <property type="term" value="F:chromatin binding"/>
    <property type="evidence" value="ECO:0007669"/>
    <property type="project" value="TreeGrafter"/>
</dbReference>
<dbReference type="GO" id="GO:0003007">
    <property type="term" value="P:heart morphogenesis"/>
    <property type="evidence" value="ECO:0007669"/>
    <property type="project" value="TreeGrafter"/>
</dbReference>
<dbReference type="GO" id="GO:0007420">
    <property type="term" value="P:brain development"/>
    <property type="evidence" value="ECO:0007669"/>
    <property type="project" value="TreeGrafter"/>
</dbReference>
<dbReference type="GO" id="GO:0090694">
    <property type="term" value="C:Scc2-Scc4 cohesin loading complex"/>
    <property type="evidence" value="ECO:0007669"/>
    <property type="project" value="TreeGrafter"/>
</dbReference>
<sequence length="150" mass="16905">MVVAMCHRFPIVSGRCGSKQGEEDYRPLFENFVQDLLSTVNKPEWPAAELLLSLLGRLLVHQFSNKSTEMALRVASLDYLGTVAARLRKDAVSCKMDRESIDRILKQVAGIEDEVQQLQKALLDYLDENTETDPSLMVSEPAFPFETSEI</sequence>
<reference evidence="2" key="5">
    <citation type="submission" date="2025-09" db="UniProtKB">
        <authorList>
            <consortium name="Ensembl"/>
        </authorList>
    </citation>
    <scope>IDENTIFICATION</scope>
</reference>
<reference evidence="3" key="2">
    <citation type="journal article" date="2007" name="PLoS Biol.">
        <title>Survey sequencing and comparative analysis of the elephant shark (Callorhinchus milii) genome.</title>
        <authorList>
            <person name="Venkatesh B."/>
            <person name="Kirkness E.F."/>
            <person name="Loh Y.H."/>
            <person name="Halpern A.L."/>
            <person name="Lee A.P."/>
            <person name="Johnson J."/>
            <person name="Dandona N."/>
            <person name="Viswanathan L.D."/>
            <person name="Tay A."/>
            <person name="Venter J.C."/>
            <person name="Strausberg R.L."/>
            <person name="Brenner S."/>
        </authorList>
    </citation>
    <scope>NUCLEOTIDE SEQUENCE [LARGE SCALE GENOMIC DNA]</scope>
</reference>
<keyword evidence="3" id="KW-1185">Reference proteome</keyword>
<proteinExistence type="predicted"/>